<reference evidence="1" key="3">
    <citation type="submission" date="2025-09" db="UniProtKB">
        <authorList>
            <consortium name="Ensembl"/>
        </authorList>
    </citation>
    <scope>IDENTIFICATION</scope>
</reference>
<organism evidence="1 2">
    <name type="scientific">Papio anubis</name>
    <name type="common">Olive baboon</name>
    <dbReference type="NCBI Taxonomy" id="9555"/>
    <lineage>
        <taxon>Eukaryota</taxon>
        <taxon>Metazoa</taxon>
        <taxon>Chordata</taxon>
        <taxon>Craniata</taxon>
        <taxon>Vertebrata</taxon>
        <taxon>Euteleostomi</taxon>
        <taxon>Mammalia</taxon>
        <taxon>Eutheria</taxon>
        <taxon>Euarchontoglires</taxon>
        <taxon>Primates</taxon>
        <taxon>Haplorrhini</taxon>
        <taxon>Catarrhini</taxon>
        <taxon>Cercopithecidae</taxon>
        <taxon>Cercopithecinae</taxon>
        <taxon>Papio</taxon>
    </lineage>
</organism>
<dbReference type="AlphaFoldDB" id="A0A8I5NF72"/>
<sequence length="125" mass="13757">MRSKGFHFVIQTGVQEFSDTVSAHYNLNFSGSSDPPTSTSRVARNTGAHHHTWLIFVLCVETGFLHVAQAGLQLLSSSNLPVLASQIAGITDMSYGSWPLSLLSKLSSRAEKKLQRKCLLFCYIL</sequence>
<dbReference type="PANTHER" id="PTHR12138:SF152">
    <property type="entry name" value="C2H2-TYPE DOMAIN-CONTAINING PROTEIN"/>
    <property type="match status" value="1"/>
</dbReference>
<dbReference type="PANTHER" id="PTHR12138">
    <property type="entry name" value="PRIMATE-EXPANDED PROTEIN FAMILY"/>
    <property type="match status" value="1"/>
</dbReference>
<dbReference type="Ensembl" id="ENSPANT00000081604.1">
    <property type="protein sequence ID" value="ENSPANP00000056111.1"/>
    <property type="gene ID" value="ENSPANG00000042031.1"/>
</dbReference>
<proteinExistence type="predicted"/>
<evidence type="ECO:0000313" key="2">
    <source>
        <dbReference type="Proteomes" id="UP000028761"/>
    </source>
</evidence>
<keyword evidence="2" id="KW-1185">Reference proteome</keyword>
<reference evidence="1 2" key="1">
    <citation type="submission" date="2012-03" db="EMBL/GenBank/DDBJ databases">
        <title>Whole Genome Assembly of Papio anubis.</title>
        <authorList>
            <person name="Liu Y.L."/>
            <person name="Abraham K.A."/>
            <person name="Akbar H.A."/>
            <person name="Ali S.A."/>
            <person name="Anosike U.A."/>
            <person name="Aqrawi P.A."/>
            <person name="Arias F.A."/>
            <person name="Attaway T.A."/>
            <person name="Awwad R.A."/>
            <person name="Babu C.B."/>
            <person name="Bandaranaike D.B."/>
            <person name="Battles P.B."/>
            <person name="Bell A.B."/>
            <person name="Beltran B.B."/>
            <person name="Berhane-Mersha D.B."/>
            <person name="Bess C.B."/>
            <person name="Bickham C.B."/>
            <person name="Bolden T.B."/>
            <person name="Carter K.C."/>
            <person name="Chau D.C."/>
            <person name="Chavez A.C."/>
            <person name="Clerc-Blankenburg K.C."/>
            <person name="Coyle M.C."/>
            <person name="Dao M.D."/>
            <person name="Davila M.L.D."/>
            <person name="Davy-Carroll L.D."/>
            <person name="Denson S.D."/>
            <person name="Dinh H.D."/>
            <person name="Fernandez S.F."/>
            <person name="Fernando P.F."/>
            <person name="Forbes L.F."/>
            <person name="Francis C.F."/>
            <person name="Francisco L.F."/>
            <person name="Fu Q.F."/>
            <person name="Garcia-Iii R.G."/>
            <person name="Garrett T.G."/>
            <person name="Gross S.G."/>
            <person name="Gubbala S.G."/>
            <person name="Hirani K.H."/>
            <person name="Hogues M.H."/>
            <person name="Hollins B.H."/>
            <person name="Jackson L.J."/>
            <person name="Javaid M.J."/>
            <person name="Jhangiani S.J."/>
            <person name="Johnson A.J."/>
            <person name="Johnson B.J."/>
            <person name="Jones J.J."/>
            <person name="Joshi V.J."/>
            <person name="Kalu J.K."/>
            <person name="Khan N.K."/>
            <person name="Korchina V.K."/>
            <person name="Kovar C.K."/>
            <person name="Lago L.L."/>
            <person name="Lara F.L."/>
            <person name="Le T.-K.L."/>
            <person name="Lee S.L."/>
            <person name="Legall-Iii F.L."/>
            <person name="Lemon S.L."/>
            <person name="Liu J.L."/>
            <person name="Liu Y.-S.L."/>
            <person name="Liyanage D.L."/>
            <person name="Lopez J.L."/>
            <person name="Lorensuhewa L.L."/>
            <person name="Mata R.M."/>
            <person name="Mathew T.M."/>
            <person name="Mercado C.M."/>
            <person name="Mercado I.M."/>
            <person name="Morales K.M."/>
            <person name="Morgan M.M."/>
            <person name="Munidasa M.M."/>
            <person name="Ngo D.N."/>
            <person name="Nguyen L.N."/>
            <person name="Nguyen T.N."/>
            <person name="Nguyen N.N."/>
            <person name="Obregon M.O."/>
            <person name="Okwuonu G.O."/>
            <person name="Ongeri F.O."/>
            <person name="Onwere C.O."/>
            <person name="Osifeso I.O."/>
            <person name="Parra A.P."/>
            <person name="Patil S.P."/>
            <person name="Perez A.P."/>
            <person name="Perez Y.P."/>
            <person name="Pham C.P."/>
            <person name="Pu L.-L.P."/>
            <person name="Puazo M.P."/>
            <person name="Quiroz J.Q."/>
            <person name="Rouhana J.R."/>
            <person name="Ruiz M.R."/>
            <person name="Ruiz S.-J.R."/>
            <person name="Saada N.S."/>
            <person name="Santibanez J.S."/>
            <person name="Scheel M.S."/>
            <person name="Schneider B.S."/>
            <person name="Simmons D.S."/>
            <person name="Sisson I.S."/>
            <person name="Tang L.-Y.T."/>
            <person name="Thornton R.T."/>
            <person name="Tisius J.T."/>
            <person name="Toledanes G.T."/>
            <person name="Trejos Z.T."/>
            <person name="Usmani K.U."/>
            <person name="Varghese R.V."/>
            <person name="Vattathil S.V."/>
            <person name="Vee V.V."/>
            <person name="Walker D.W."/>
            <person name="Weissenberger G.W."/>
            <person name="White C.W."/>
            <person name="Williams A.W."/>
            <person name="Woodworth J.W."/>
            <person name="Wright R.W."/>
            <person name="Zhu Y.Z."/>
            <person name="Han Y.H."/>
            <person name="Newsham I.N."/>
            <person name="Nazareth L.N."/>
            <person name="Worley K.W."/>
            <person name="Muzny D.M."/>
            <person name="Rogers J.R."/>
            <person name="Gibbs R.G."/>
        </authorList>
    </citation>
    <scope>NUCLEOTIDE SEQUENCE [LARGE SCALE GENOMIC DNA]</scope>
</reference>
<dbReference type="PRINTS" id="PR02045">
    <property type="entry name" value="F138DOMAIN"/>
</dbReference>
<protein>
    <submittedName>
        <fullName evidence="1">Uncharacterized protein</fullName>
    </submittedName>
</protein>
<name>A0A8I5NF72_PAPAN</name>
<evidence type="ECO:0000313" key="1">
    <source>
        <dbReference type="Ensembl" id="ENSPANP00000056111.1"/>
    </source>
</evidence>
<accession>A0A8I5NF72</accession>
<dbReference type="Proteomes" id="UP000028761">
    <property type="component" value="Chromosome 6"/>
</dbReference>
<reference evidence="1" key="2">
    <citation type="submission" date="2025-08" db="UniProtKB">
        <authorList>
            <consortium name="Ensembl"/>
        </authorList>
    </citation>
    <scope>IDENTIFICATION</scope>
</reference>
<dbReference type="GeneTree" id="ENSGT01120000271815"/>